<evidence type="ECO:0000313" key="2">
    <source>
        <dbReference type="EMBL" id="MCY1009067.1"/>
    </source>
</evidence>
<protein>
    <submittedName>
        <fullName evidence="2">Uncharacterized protein</fullName>
    </submittedName>
</protein>
<reference evidence="2" key="1">
    <citation type="submission" date="2022-11" db="EMBL/GenBank/DDBJ databases">
        <title>Minimal conservation of predation-associated metabolite biosynthetic gene clusters underscores biosynthetic potential of Myxococcota including descriptions for ten novel species: Archangium lansinium sp. nov., Myxococcus landrumus sp. nov., Nannocystis bai.</title>
        <authorList>
            <person name="Ahearne A."/>
            <person name="Stevens C."/>
            <person name="Phillips K."/>
        </authorList>
    </citation>
    <scope>NUCLEOTIDE SEQUENCE</scope>
    <source>
        <strain evidence="2">Na p29</strain>
    </source>
</reference>
<dbReference type="Gene3D" id="3.20.20.140">
    <property type="entry name" value="Metal-dependent hydrolases"/>
    <property type="match status" value="1"/>
</dbReference>
<dbReference type="EMBL" id="JAPNKE010000002">
    <property type="protein sequence ID" value="MCY1009067.1"/>
    <property type="molecule type" value="Genomic_DNA"/>
</dbReference>
<feature type="region of interest" description="Disordered" evidence="1">
    <location>
        <begin position="90"/>
        <end position="110"/>
    </location>
</feature>
<name>A0A9X3ES16_9BACT</name>
<dbReference type="SUPFAM" id="SSF51338">
    <property type="entry name" value="Composite domain of metallo-dependent hydrolases"/>
    <property type="match status" value="1"/>
</dbReference>
<dbReference type="Gene3D" id="2.30.40.10">
    <property type="entry name" value="Urease, subunit C, domain 1"/>
    <property type="match status" value="1"/>
</dbReference>
<evidence type="ECO:0000313" key="3">
    <source>
        <dbReference type="Proteomes" id="UP001150924"/>
    </source>
</evidence>
<dbReference type="AlphaFoldDB" id="A0A9X3ES16"/>
<dbReference type="GO" id="GO:0016810">
    <property type="term" value="F:hydrolase activity, acting on carbon-nitrogen (but not peptide) bonds"/>
    <property type="evidence" value="ECO:0007669"/>
    <property type="project" value="InterPro"/>
</dbReference>
<dbReference type="RefSeq" id="WP_267771726.1">
    <property type="nucleotide sequence ID" value="NZ_JAPNKE010000002.1"/>
</dbReference>
<accession>A0A9X3ES16</accession>
<dbReference type="InterPro" id="IPR011059">
    <property type="entry name" value="Metal-dep_hydrolase_composite"/>
</dbReference>
<gene>
    <name evidence="2" type="ORF">OV079_26600</name>
</gene>
<dbReference type="Proteomes" id="UP001150924">
    <property type="component" value="Unassembled WGS sequence"/>
</dbReference>
<keyword evidence="3" id="KW-1185">Reference proteome</keyword>
<sequence>MSAPASPTAASTSGRTCESAERAVKLGRLIDPLDGGVLAPAIVIVREGRIVAVETDEAKIPCGAQIIDWSAYSGVPGLVDAHTPCLIRPTTSPAASLGRGDGGSSRRSRRWWTRWRAGRRRRRSSSA</sequence>
<evidence type="ECO:0000256" key="1">
    <source>
        <dbReference type="SAM" id="MobiDB-lite"/>
    </source>
</evidence>
<comment type="caution">
    <text evidence="2">The sequence shown here is derived from an EMBL/GenBank/DDBJ whole genome shotgun (WGS) entry which is preliminary data.</text>
</comment>
<proteinExistence type="predicted"/>
<organism evidence="2 3">
    <name type="scientific">Nannocystis pusilla</name>
    <dbReference type="NCBI Taxonomy" id="889268"/>
    <lineage>
        <taxon>Bacteria</taxon>
        <taxon>Pseudomonadati</taxon>
        <taxon>Myxococcota</taxon>
        <taxon>Polyangia</taxon>
        <taxon>Nannocystales</taxon>
        <taxon>Nannocystaceae</taxon>
        <taxon>Nannocystis</taxon>
    </lineage>
</organism>